<feature type="transmembrane region" description="Helical" evidence="1">
    <location>
        <begin position="178"/>
        <end position="194"/>
    </location>
</feature>
<dbReference type="Pfam" id="PF02517">
    <property type="entry name" value="Rce1-like"/>
    <property type="match status" value="1"/>
</dbReference>
<keyword evidence="4" id="KW-1185">Reference proteome</keyword>
<organism evidence="3 4">
    <name type="scientific">Chloroflexus aurantiacus (strain ATCC 29366 / DSM 635 / J-10-fl)</name>
    <dbReference type="NCBI Taxonomy" id="324602"/>
    <lineage>
        <taxon>Bacteria</taxon>
        <taxon>Bacillati</taxon>
        <taxon>Chloroflexota</taxon>
        <taxon>Chloroflexia</taxon>
        <taxon>Chloroflexales</taxon>
        <taxon>Chloroflexineae</taxon>
        <taxon>Chloroflexaceae</taxon>
        <taxon>Chloroflexus</taxon>
    </lineage>
</organism>
<dbReference type="HOGENOM" id="CLU_102819_0_0_0"/>
<keyword evidence="1" id="KW-0812">Transmembrane</keyword>
<sequence>MSGKQPSPATLVGLCVALGLPFILTLVSGGRSEVLWDTPRTVLIIAQEWVVTIILIGIVIFWERRPLASIGIVRTTWRDVLWGLGGFVVGALSFVTTIPLVTALGLGTTTTGINQLAQTPIALRVAIVITAGITEEILFRGYPIERFTEMTGKPYWGAGIAYLAFVLLHIPFWGLGGTIQIGVWSLLVTGLYVWRRNLPACMVMHVLNDAYAFILLPELFAQYLPQ</sequence>
<feature type="transmembrane region" description="Helical" evidence="1">
    <location>
        <begin position="42"/>
        <end position="61"/>
    </location>
</feature>
<accession>A9WAL1</accession>
<evidence type="ECO:0000256" key="1">
    <source>
        <dbReference type="SAM" id="Phobius"/>
    </source>
</evidence>
<name>A9WAL1_CHLAA</name>
<dbReference type="AlphaFoldDB" id="A9WAL1"/>
<keyword evidence="1" id="KW-1133">Transmembrane helix</keyword>
<evidence type="ECO:0000313" key="3">
    <source>
        <dbReference type="EMBL" id="ABY36801.1"/>
    </source>
</evidence>
<feature type="transmembrane region" description="Helical" evidence="1">
    <location>
        <begin position="81"/>
        <end position="101"/>
    </location>
</feature>
<gene>
    <name evidence="3" type="ordered locus">Caur_3617</name>
</gene>
<dbReference type="STRING" id="324602.Caur_3617"/>
<dbReference type="PATRIC" id="fig|324602.8.peg.4072"/>
<dbReference type="InterPro" id="IPR003675">
    <property type="entry name" value="Rce1/LyrA-like_dom"/>
</dbReference>
<feature type="transmembrane region" description="Helical" evidence="1">
    <location>
        <begin position="121"/>
        <end position="142"/>
    </location>
</feature>
<keyword evidence="1" id="KW-0472">Membrane</keyword>
<protein>
    <submittedName>
        <fullName evidence="3">Abortive infection protein</fullName>
    </submittedName>
</protein>
<dbReference type="KEGG" id="cau:Caur_3617"/>
<feature type="transmembrane region" description="Helical" evidence="1">
    <location>
        <begin position="154"/>
        <end position="172"/>
    </location>
</feature>
<dbReference type="Proteomes" id="UP000002008">
    <property type="component" value="Chromosome"/>
</dbReference>
<evidence type="ECO:0000313" key="4">
    <source>
        <dbReference type="Proteomes" id="UP000002008"/>
    </source>
</evidence>
<dbReference type="InParanoid" id="A9WAL1"/>
<dbReference type="GO" id="GO:0004175">
    <property type="term" value="F:endopeptidase activity"/>
    <property type="evidence" value="ECO:0007669"/>
    <property type="project" value="UniProtKB-ARBA"/>
</dbReference>
<reference evidence="4" key="1">
    <citation type="journal article" date="2011" name="BMC Genomics">
        <title>Complete genome sequence of the filamentous anoxygenic phototrophic bacterium Chloroflexus aurantiacus.</title>
        <authorList>
            <person name="Tang K.H."/>
            <person name="Barry K."/>
            <person name="Chertkov O."/>
            <person name="Dalin E."/>
            <person name="Han C.S."/>
            <person name="Hauser L.J."/>
            <person name="Honchak B.M."/>
            <person name="Karbach L.E."/>
            <person name="Land M.L."/>
            <person name="Lapidus A."/>
            <person name="Larimer F.W."/>
            <person name="Mikhailova N."/>
            <person name="Pitluck S."/>
            <person name="Pierson B.K."/>
            <person name="Blankenship R.E."/>
        </authorList>
    </citation>
    <scope>NUCLEOTIDE SEQUENCE [LARGE SCALE GENOMIC DNA]</scope>
    <source>
        <strain evidence="4">ATCC 29366 / DSM 635 / J-10-fl</strain>
    </source>
</reference>
<dbReference type="eggNOG" id="COG1266">
    <property type="taxonomic scope" value="Bacteria"/>
</dbReference>
<feature type="domain" description="CAAX prenyl protease 2/Lysostaphin resistance protein A-like" evidence="2">
    <location>
        <begin position="119"/>
        <end position="210"/>
    </location>
</feature>
<dbReference type="RefSeq" id="WP_012259454.1">
    <property type="nucleotide sequence ID" value="NC_010175.1"/>
</dbReference>
<dbReference type="EMBL" id="CP000909">
    <property type="protein sequence ID" value="ABY36801.1"/>
    <property type="molecule type" value="Genomic_DNA"/>
</dbReference>
<dbReference type="EnsemblBacteria" id="ABY36801">
    <property type="protein sequence ID" value="ABY36801"/>
    <property type="gene ID" value="Caur_3617"/>
</dbReference>
<evidence type="ECO:0000259" key="2">
    <source>
        <dbReference type="Pfam" id="PF02517"/>
    </source>
</evidence>
<proteinExistence type="predicted"/>
<dbReference type="GO" id="GO:0080120">
    <property type="term" value="P:CAAX-box protein maturation"/>
    <property type="evidence" value="ECO:0007669"/>
    <property type="project" value="UniProtKB-ARBA"/>
</dbReference>